<evidence type="ECO:0000256" key="2">
    <source>
        <dbReference type="ARBA" id="ARBA00005051"/>
    </source>
</evidence>
<dbReference type="PANTHER" id="PTHR43071">
    <property type="entry name" value="2-AMINO-4-HYDROXY-6-HYDROXYMETHYLDIHYDROPTERIDINE PYROPHOSPHOKINASE"/>
    <property type="match status" value="1"/>
</dbReference>
<reference evidence="10 11" key="1">
    <citation type="journal article" date="2015" name="Genome Announc.">
        <title>Expanding the biotechnology potential of lactobacilli through comparative genomics of 213 strains and associated genera.</title>
        <authorList>
            <person name="Sun Z."/>
            <person name="Harris H.M."/>
            <person name="McCann A."/>
            <person name="Guo C."/>
            <person name="Argimon S."/>
            <person name="Zhang W."/>
            <person name="Yang X."/>
            <person name="Jeffery I.B."/>
            <person name="Cooney J.C."/>
            <person name="Kagawa T.F."/>
            <person name="Liu W."/>
            <person name="Song Y."/>
            <person name="Salvetti E."/>
            <person name="Wrobel A."/>
            <person name="Rasinkangas P."/>
            <person name="Parkhill J."/>
            <person name="Rea M.C."/>
            <person name="O'Sullivan O."/>
            <person name="Ritari J."/>
            <person name="Douillard F.P."/>
            <person name="Paul Ross R."/>
            <person name="Yang R."/>
            <person name="Briner A.E."/>
            <person name="Felis G.E."/>
            <person name="de Vos W.M."/>
            <person name="Barrangou R."/>
            <person name="Klaenhammer T.R."/>
            <person name="Caufield P.W."/>
            <person name="Cui Y."/>
            <person name="Zhang H."/>
            <person name="O'Toole P.W."/>
        </authorList>
    </citation>
    <scope>NUCLEOTIDE SEQUENCE [LARGE SCALE GENOMIC DNA]</scope>
    <source>
        <strain evidence="10 11">JCM 15530</strain>
    </source>
</reference>
<comment type="catalytic activity">
    <reaction evidence="1">
        <text>6-hydroxymethyl-7,8-dihydropterin + ATP = (7,8-dihydropterin-6-yl)methyl diphosphate + AMP + H(+)</text>
        <dbReference type="Rhea" id="RHEA:11412"/>
        <dbReference type="ChEBI" id="CHEBI:15378"/>
        <dbReference type="ChEBI" id="CHEBI:30616"/>
        <dbReference type="ChEBI" id="CHEBI:44841"/>
        <dbReference type="ChEBI" id="CHEBI:72950"/>
        <dbReference type="ChEBI" id="CHEBI:456215"/>
        <dbReference type="EC" id="2.7.6.3"/>
    </reaction>
</comment>
<evidence type="ECO:0000256" key="6">
    <source>
        <dbReference type="ARBA" id="ARBA00022777"/>
    </source>
</evidence>
<dbReference type="SUPFAM" id="SSF55083">
    <property type="entry name" value="6-hydroxymethyl-7,8-dihydropterin pyrophosphokinase, HPPK"/>
    <property type="match status" value="1"/>
</dbReference>
<dbReference type="GO" id="GO:0003848">
    <property type="term" value="F:2-amino-4-hydroxy-6-hydroxymethyldihydropteridine diphosphokinase activity"/>
    <property type="evidence" value="ECO:0007669"/>
    <property type="project" value="UniProtKB-EC"/>
</dbReference>
<dbReference type="Proteomes" id="UP000050911">
    <property type="component" value="Unassembled WGS sequence"/>
</dbReference>
<dbReference type="RefSeq" id="WP_055679911.1">
    <property type="nucleotide sequence ID" value="NZ_AZCX01000015.1"/>
</dbReference>
<evidence type="ECO:0000256" key="3">
    <source>
        <dbReference type="ARBA" id="ARBA00013253"/>
    </source>
</evidence>
<dbReference type="CDD" id="cd00483">
    <property type="entry name" value="HPPK"/>
    <property type="match status" value="1"/>
</dbReference>
<dbReference type="AlphaFoldDB" id="A0A0R1HK68"/>
<dbReference type="EMBL" id="AZCX01000015">
    <property type="protein sequence ID" value="KRK46886.1"/>
    <property type="molecule type" value="Genomic_DNA"/>
</dbReference>
<keyword evidence="4" id="KW-0808">Transferase</keyword>
<keyword evidence="11" id="KW-1185">Reference proteome</keyword>
<evidence type="ECO:0000313" key="11">
    <source>
        <dbReference type="Proteomes" id="UP000050911"/>
    </source>
</evidence>
<dbReference type="GO" id="GO:0005524">
    <property type="term" value="F:ATP binding"/>
    <property type="evidence" value="ECO:0007669"/>
    <property type="project" value="UniProtKB-KW"/>
</dbReference>
<evidence type="ECO:0000256" key="8">
    <source>
        <dbReference type="ARBA" id="ARBA00022909"/>
    </source>
</evidence>
<keyword evidence="8" id="KW-0289">Folate biosynthesis</keyword>
<dbReference type="Gene3D" id="3.30.70.560">
    <property type="entry name" value="7,8-Dihydro-6-hydroxymethylpterin-pyrophosphokinase HPPK"/>
    <property type="match status" value="1"/>
</dbReference>
<sequence>MAERIYLSIGSNIGDRAARLNDALRELNANEHITVVRVSPVYETQPWGLLDQENFYNIAVAITTDLDPEALLTVLHEIERGLHRIRHEHWGPRTIDLDIIYWGLQTIHTRDLEIPHPRASERNFVLRPIKDIAIDDPDISNLVDRFLATGGDESWIKKLGEVTLHYD</sequence>
<dbReference type="GO" id="GO:0046654">
    <property type="term" value="P:tetrahydrofolate biosynthetic process"/>
    <property type="evidence" value="ECO:0007669"/>
    <property type="project" value="UniProtKB-UniPathway"/>
</dbReference>
<dbReference type="GO" id="GO:0016301">
    <property type="term" value="F:kinase activity"/>
    <property type="evidence" value="ECO:0007669"/>
    <property type="project" value="UniProtKB-KW"/>
</dbReference>
<dbReference type="GO" id="GO:0046656">
    <property type="term" value="P:folic acid biosynthetic process"/>
    <property type="evidence" value="ECO:0007669"/>
    <property type="project" value="UniProtKB-KW"/>
</dbReference>
<gene>
    <name evidence="10" type="ORF">FC96_GL000879</name>
</gene>
<evidence type="ECO:0000259" key="9">
    <source>
        <dbReference type="PROSITE" id="PS00794"/>
    </source>
</evidence>
<evidence type="ECO:0000313" key="10">
    <source>
        <dbReference type="EMBL" id="KRK46886.1"/>
    </source>
</evidence>
<name>A0A0R1HK68_9LACO</name>
<proteinExistence type="predicted"/>
<accession>A0A0R1HK68</accession>
<evidence type="ECO:0000256" key="1">
    <source>
        <dbReference type="ARBA" id="ARBA00000198"/>
    </source>
</evidence>
<keyword evidence="6 10" id="KW-0418">Kinase</keyword>
<dbReference type="NCBIfam" id="TIGR01498">
    <property type="entry name" value="folK"/>
    <property type="match status" value="1"/>
</dbReference>
<comment type="caution">
    <text evidence="10">The sequence shown here is derived from an EMBL/GenBank/DDBJ whole genome shotgun (WGS) entry which is preliminary data.</text>
</comment>
<dbReference type="PATRIC" id="fig|1302272.5.peg.878"/>
<keyword evidence="5" id="KW-0547">Nucleotide-binding</keyword>
<evidence type="ECO:0000256" key="7">
    <source>
        <dbReference type="ARBA" id="ARBA00022840"/>
    </source>
</evidence>
<dbReference type="UniPathway" id="UPA00077">
    <property type="reaction ID" value="UER00155"/>
</dbReference>
<evidence type="ECO:0000256" key="4">
    <source>
        <dbReference type="ARBA" id="ARBA00022679"/>
    </source>
</evidence>
<keyword evidence="7" id="KW-0067">ATP-binding</keyword>
<protein>
    <recommendedName>
        <fullName evidence="3">2-amino-4-hydroxy-6-hydroxymethyldihydropteridine diphosphokinase</fullName>
        <ecNumber evidence="3">2.7.6.3</ecNumber>
    </recommendedName>
</protein>
<dbReference type="OrthoDB" id="9808041at2"/>
<evidence type="ECO:0000256" key="5">
    <source>
        <dbReference type="ARBA" id="ARBA00022741"/>
    </source>
</evidence>
<dbReference type="PANTHER" id="PTHR43071:SF1">
    <property type="entry name" value="2-AMINO-4-HYDROXY-6-HYDROXYMETHYLDIHYDROPTERIDINE PYROPHOSPHOKINASE"/>
    <property type="match status" value="1"/>
</dbReference>
<dbReference type="EC" id="2.7.6.3" evidence="3"/>
<dbReference type="PROSITE" id="PS00794">
    <property type="entry name" value="HPPK"/>
    <property type="match status" value="1"/>
</dbReference>
<organism evidence="10 11">
    <name type="scientific">Secundilactobacillus kimchicus JCM 15530</name>
    <dbReference type="NCBI Taxonomy" id="1302272"/>
    <lineage>
        <taxon>Bacteria</taxon>
        <taxon>Bacillati</taxon>
        <taxon>Bacillota</taxon>
        <taxon>Bacilli</taxon>
        <taxon>Lactobacillales</taxon>
        <taxon>Lactobacillaceae</taxon>
        <taxon>Secundilactobacillus</taxon>
    </lineage>
</organism>
<feature type="domain" description="7,8-dihydro-6-hydroxymethylpterin-pyrophosphokinase" evidence="9">
    <location>
        <begin position="89"/>
        <end position="100"/>
    </location>
</feature>
<comment type="pathway">
    <text evidence="2">Cofactor biosynthesis; tetrahydrofolate biosynthesis; 2-amino-4-hydroxy-6-hydroxymethyl-7,8-dihydropteridine diphosphate from 7,8-dihydroneopterin triphosphate: step 4/4.</text>
</comment>
<dbReference type="STRING" id="1302272.FC96_GL000879"/>
<dbReference type="InterPro" id="IPR035907">
    <property type="entry name" value="Hppk_sf"/>
</dbReference>
<dbReference type="InterPro" id="IPR000550">
    <property type="entry name" value="Hppk"/>
</dbReference>
<dbReference type="Pfam" id="PF01288">
    <property type="entry name" value="HPPK"/>
    <property type="match status" value="1"/>
</dbReference>